<name>A0A428THC3_9HYPO</name>
<sequence length="77" mass="8306">MRYNSRKSLGHAPETQRSSVAFCVFEELRCALFLACSLSLFFSRDSYAMHDRSVDAADAPGSRPSAASMMLGPATGA</sequence>
<reference evidence="2 3" key="1">
    <citation type="submission" date="2017-06" db="EMBL/GenBank/DDBJ databases">
        <title>Cmopartive genomic analysis of Ambrosia Fusariam Clade fungi.</title>
        <authorList>
            <person name="Stajich J.E."/>
            <person name="Carrillo J."/>
            <person name="Kijimoto T."/>
            <person name="Eskalen A."/>
            <person name="O'Donnell K."/>
            <person name="Kasson M."/>
        </authorList>
    </citation>
    <scope>NUCLEOTIDE SEQUENCE [LARGE SCALE GENOMIC DNA]</scope>
    <source>
        <strain evidence="2 3">NRRL 20438</strain>
    </source>
</reference>
<dbReference type="EMBL" id="NIZV01000191">
    <property type="protein sequence ID" value="RSM01422.1"/>
    <property type="molecule type" value="Genomic_DNA"/>
</dbReference>
<evidence type="ECO:0000256" key="1">
    <source>
        <dbReference type="SAM" id="MobiDB-lite"/>
    </source>
</evidence>
<proteinExistence type="predicted"/>
<dbReference type="Proteomes" id="UP000288429">
    <property type="component" value="Unassembled WGS sequence"/>
</dbReference>
<keyword evidence="3" id="KW-1185">Reference proteome</keyword>
<accession>A0A428THC3</accession>
<gene>
    <name evidence="2" type="ORF">CDV31_011355</name>
</gene>
<protein>
    <submittedName>
        <fullName evidence="2">Uncharacterized protein</fullName>
    </submittedName>
</protein>
<evidence type="ECO:0000313" key="3">
    <source>
        <dbReference type="Proteomes" id="UP000288429"/>
    </source>
</evidence>
<comment type="caution">
    <text evidence="2">The sequence shown here is derived from an EMBL/GenBank/DDBJ whole genome shotgun (WGS) entry which is preliminary data.</text>
</comment>
<organism evidence="2 3">
    <name type="scientific">Fusarium ambrosium</name>
    <dbReference type="NCBI Taxonomy" id="131363"/>
    <lineage>
        <taxon>Eukaryota</taxon>
        <taxon>Fungi</taxon>
        <taxon>Dikarya</taxon>
        <taxon>Ascomycota</taxon>
        <taxon>Pezizomycotina</taxon>
        <taxon>Sordariomycetes</taxon>
        <taxon>Hypocreomycetidae</taxon>
        <taxon>Hypocreales</taxon>
        <taxon>Nectriaceae</taxon>
        <taxon>Fusarium</taxon>
        <taxon>Fusarium solani species complex</taxon>
    </lineage>
</organism>
<dbReference type="AlphaFoldDB" id="A0A428THC3"/>
<feature type="region of interest" description="Disordered" evidence="1">
    <location>
        <begin position="54"/>
        <end position="77"/>
    </location>
</feature>
<evidence type="ECO:0000313" key="2">
    <source>
        <dbReference type="EMBL" id="RSM01422.1"/>
    </source>
</evidence>